<keyword evidence="3 7" id="KW-0472">Membrane</keyword>
<dbReference type="InterPro" id="IPR013783">
    <property type="entry name" value="Ig-like_fold"/>
</dbReference>
<dbReference type="FunFam" id="2.60.40.10:FF:000142">
    <property type="entry name" value="V-set domain-containing T-cell activation inhibitor 1"/>
    <property type="match status" value="1"/>
</dbReference>
<keyword evidence="4" id="KW-1015">Disulfide bond</keyword>
<evidence type="ECO:0000256" key="2">
    <source>
        <dbReference type="ARBA" id="ARBA00022729"/>
    </source>
</evidence>
<dbReference type="SUPFAM" id="SSF48726">
    <property type="entry name" value="Immunoglobulin"/>
    <property type="match status" value="1"/>
</dbReference>
<dbReference type="InterPro" id="IPR003599">
    <property type="entry name" value="Ig_sub"/>
</dbReference>
<dbReference type="SMART" id="SM00409">
    <property type="entry name" value="IG"/>
    <property type="match status" value="1"/>
</dbReference>
<evidence type="ECO:0000256" key="5">
    <source>
        <dbReference type="ARBA" id="ARBA00023180"/>
    </source>
</evidence>
<dbReference type="Ensembl" id="ENSMMDT00005034962.1">
    <property type="protein sequence ID" value="ENSMMDP00005034207.1"/>
    <property type="gene ID" value="ENSMMDG00005016097.1"/>
</dbReference>
<evidence type="ECO:0000256" key="1">
    <source>
        <dbReference type="ARBA" id="ARBA00004370"/>
    </source>
</evidence>
<dbReference type="GO" id="GO:0050863">
    <property type="term" value="P:regulation of T cell activation"/>
    <property type="evidence" value="ECO:0007669"/>
    <property type="project" value="UniProtKB-ARBA"/>
</dbReference>
<evidence type="ECO:0000256" key="4">
    <source>
        <dbReference type="ARBA" id="ARBA00023157"/>
    </source>
</evidence>
<feature type="transmembrane region" description="Helical" evidence="7">
    <location>
        <begin position="126"/>
        <end position="145"/>
    </location>
</feature>
<evidence type="ECO:0000259" key="8">
    <source>
        <dbReference type="PROSITE" id="PS50835"/>
    </source>
</evidence>
<dbReference type="AlphaFoldDB" id="A0A667Z229"/>
<dbReference type="Proteomes" id="UP000472263">
    <property type="component" value="Chromosome 18"/>
</dbReference>
<protein>
    <recommendedName>
        <fullName evidence="8">Ig-like domain-containing protein</fullName>
    </recommendedName>
</protein>
<dbReference type="InterPro" id="IPR050504">
    <property type="entry name" value="IgSF_BTN/MOG"/>
</dbReference>
<evidence type="ECO:0000313" key="10">
    <source>
        <dbReference type="Proteomes" id="UP000472263"/>
    </source>
</evidence>
<dbReference type="PANTHER" id="PTHR24100">
    <property type="entry name" value="BUTYROPHILIN"/>
    <property type="match status" value="1"/>
</dbReference>
<feature type="transmembrane region" description="Helical" evidence="7">
    <location>
        <begin position="197"/>
        <end position="226"/>
    </location>
</feature>
<feature type="transmembrane region" description="Helical" evidence="7">
    <location>
        <begin position="238"/>
        <end position="261"/>
    </location>
</feature>
<proteinExistence type="predicted"/>
<reference evidence="9" key="2">
    <citation type="submission" date="2025-08" db="UniProtKB">
        <authorList>
            <consortium name="Ensembl"/>
        </authorList>
    </citation>
    <scope>IDENTIFICATION</scope>
</reference>
<feature type="domain" description="Ig-like" evidence="8">
    <location>
        <begin position="26"/>
        <end position="120"/>
    </location>
</feature>
<dbReference type="Pfam" id="PF07686">
    <property type="entry name" value="V-set"/>
    <property type="match status" value="1"/>
</dbReference>
<dbReference type="InterPro" id="IPR013106">
    <property type="entry name" value="Ig_V-set"/>
</dbReference>
<dbReference type="GO" id="GO:0050852">
    <property type="term" value="P:T cell receptor signaling pathway"/>
    <property type="evidence" value="ECO:0007669"/>
    <property type="project" value="TreeGrafter"/>
</dbReference>
<dbReference type="GO" id="GO:1903037">
    <property type="term" value="P:regulation of leukocyte cell-cell adhesion"/>
    <property type="evidence" value="ECO:0007669"/>
    <property type="project" value="UniProtKB-ARBA"/>
</dbReference>
<evidence type="ECO:0000256" key="7">
    <source>
        <dbReference type="SAM" id="Phobius"/>
    </source>
</evidence>
<reference evidence="9" key="3">
    <citation type="submission" date="2025-09" db="UniProtKB">
        <authorList>
            <consortium name="Ensembl"/>
        </authorList>
    </citation>
    <scope>IDENTIFICATION</scope>
</reference>
<keyword evidence="5" id="KW-0325">Glycoprotein</keyword>
<keyword evidence="10" id="KW-1185">Reference proteome</keyword>
<organism evidence="9 10">
    <name type="scientific">Myripristis murdjan</name>
    <name type="common">pinecone soldierfish</name>
    <dbReference type="NCBI Taxonomy" id="586833"/>
    <lineage>
        <taxon>Eukaryota</taxon>
        <taxon>Metazoa</taxon>
        <taxon>Chordata</taxon>
        <taxon>Craniata</taxon>
        <taxon>Vertebrata</taxon>
        <taxon>Euteleostomi</taxon>
        <taxon>Actinopterygii</taxon>
        <taxon>Neopterygii</taxon>
        <taxon>Teleostei</taxon>
        <taxon>Neoteleostei</taxon>
        <taxon>Acanthomorphata</taxon>
        <taxon>Holocentriformes</taxon>
        <taxon>Holocentridae</taxon>
        <taxon>Myripristis</taxon>
    </lineage>
</organism>
<comment type="subcellular location">
    <subcellularLocation>
        <location evidence="1">Membrane</location>
    </subcellularLocation>
</comment>
<keyword evidence="7" id="KW-1133">Transmembrane helix</keyword>
<dbReference type="GO" id="GO:0009897">
    <property type="term" value="C:external side of plasma membrane"/>
    <property type="evidence" value="ECO:0007669"/>
    <property type="project" value="TreeGrafter"/>
</dbReference>
<keyword evidence="7" id="KW-0812">Transmembrane</keyword>
<name>A0A667Z229_9TELE</name>
<dbReference type="InterPro" id="IPR036179">
    <property type="entry name" value="Ig-like_dom_sf"/>
</dbReference>
<dbReference type="GO" id="GO:0001817">
    <property type="term" value="P:regulation of cytokine production"/>
    <property type="evidence" value="ECO:0007669"/>
    <property type="project" value="TreeGrafter"/>
</dbReference>
<evidence type="ECO:0000256" key="6">
    <source>
        <dbReference type="ARBA" id="ARBA00023319"/>
    </source>
</evidence>
<dbReference type="PROSITE" id="PS50835">
    <property type="entry name" value="IG_LIKE"/>
    <property type="match status" value="1"/>
</dbReference>
<dbReference type="Gene3D" id="2.60.40.10">
    <property type="entry name" value="Immunoglobulins"/>
    <property type="match status" value="1"/>
</dbReference>
<reference evidence="9" key="1">
    <citation type="submission" date="2019-06" db="EMBL/GenBank/DDBJ databases">
        <authorList>
            <consortium name="Wellcome Sanger Institute Data Sharing"/>
        </authorList>
    </citation>
    <scope>NUCLEOTIDE SEQUENCE [LARGE SCALE GENOMIC DNA]</scope>
</reference>
<sequence>MLGLLVAFYHIKYVIGPPQPVLSLVGDDVILPCHLEPAMDAVAMTVEWTRPDLKPRFIHVWRDGPDRLIDHHQSYKRRTSLFVDKLRKGDVSLKLSNVRLSDEGKYRCYIPSLDKEAIIDLVVGKLTYPHCVCVFFSFFFFLSFMHSKNGFCKEWPYLTIIQPFILGAVQYNQSLFMTSSLGLVQQSSINQTRETEIHVPVVLLLISSLALLFSSFCVFALPFVFTNGDKTNLVSNNLFFLHVFLTFFSTQGQHCTAGLIFSCNTVSCFCFHTEAKTQQREKYAINSNEHEQLLKEIHGYLLDRKLEPERELKEIEKQWFLSKEKTKQL</sequence>
<accession>A0A667Z229</accession>
<dbReference type="InterPro" id="IPR007110">
    <property type="entry name" value="Ig-like_dom"/>
</dbReference>
<evidence type="ECO:0000313" key="9">
    <source>
        <dbReference type="Ensembl" id="ENSMMDP00005034207.1"/>
    </source>
</evidence>
<keyword evidence="2" id="KW-0732">Signal</keyword>
<keyword evidence="6" id="KW-0393">Immunoglobulin domain</keyword>
<evidence type="ECO:0000256" key="3">
    <source>
        <dbReference type="ARBA" id="ARBA00023136"/>
    </source>
</evidence>
<dbReference type="GO" id="GO:0005102">
    <property type="term" value="F:signaling receptor binding"/>
    <property type="evidence" value="ECO:0007669"/>
    <property type="project" value="TreeGrafter"/>
</dbReference>
<dbReference type="SMART" id="SM00406">
    <property type="entry name" value="IGv"/>
    <property type="match status" value="1"/>
</dbReference>
<dbReference type="GeneTree" id="ENSGT01050000244843"/>